<accession>A0A6P1Y193</accession>
<gene>
    <name evidence="1" type="ORF">GWP43_09410</name>
</gene>
<organism evidence="1 2">
    <name type="scientific">Treponema vincentii</name>
    <dbReference type="NCBI Taxonomy" id="69710"/>
    <lineage>
        <taxon>Bacteria</taxon>
        <taxon>Pseudomonadati</taxon>
        <taxon>Spirochaetota</taxon>
        <taxon>Spirochaetia</taxon>
        <taxon>Spirochaetales</taxon>
        <taxon>Treponemataceae</taxon>
        <taxon>Treponema</taxon>
    </lineage>
</organism>
<dbReference type="RefSeq" id="WP_162663931.1">
    <property type="nucleotide sequence ID" value="NZ_CP048020.1"/>
</dbReference>
<proteinExistence type="predicted"/>
<sequence length="194" mass="22198">MLKSIFNDVGMQLPEQIRKAAVEYLPAFLAAEEAEVSAVQALLIARAFDASGSFEQVFTGTEPITRHYQINLIRSFEKNVQLLVDKMWVEKADEDVKEDILYRLRCFCESMQQAENPAAYADLLPECLGVLHDVVLLLFGRQIDSEGFLEYAIRIDPDFGLFWYYLECLTVQPRLPAEKARLAIFLGIYFLANF</sequence>
<evidence type="ECO:0000313" key="2">
    <source>
        <dbReference type="Proteomes" id="UP000464374"/>
    </source>
</evidence>
<dbReference type="Proteomes" id="UP000464374">
    <property type="component" value="Chromosome"/>
</dbReference>
<reference evidence="1 2" key="1">
    <citation type="submission" date="2020-01" db="EMBL/GenBank/DDBJ databases">
        <title>Complete genome sequence of a human oral phylogroup 1 Treponema sp. strain ATCC 700766, originally isolated from periodontitis dental plaque.</title>
        <authorList>
            <person name="Chan Y."/>
            <person name="Huo Y.-B."/>
            <person name="Yu X.-L."/>
            <person name="Zeng H."/>
            <person name="Leung W.-K."/>
            <person name="Watt R.M."/>
        </authorList>
    </citation>
    <scope>NUCLEOTIDE SEQUENCE [LARGE SCALE GENOMIC DNA]</scope>
    <source>
        <strain evidence="1 2">OMZ 804</strain>
    </source>
</reference>
<name>A0A6P1Y193_9SPIR</name>
<dbReference type="KEGG" id="trz:GWP43_09410"/>
<dbReference type="AlphaFoldDB" id="A0A6P1Y193"/>
<protein>
    <submittedName>
        <fullName evidence="1">Uncharacterized protein</fullName>
    </submittedName>
</protein>
<dbReference type="EMBL" id="CP048020">
    <property type="protein sequence ID" value="QHX43616.1"/>
    <property type="molecule type" value="Genomic_DNA"/>
</dbReference>
<evidence type="ECO:0000313" key="1">
    <source>
        <dbReference type="EMBL" id="QHX43616.1"/>
    </source>
</evidence>